<protein>
    <submittedName>
        <fullName evidence="2">Uncharacterized protein</fullName>
    </submittedName>
</protein>
<comment type="caution">
    <text evidence="2">The sequence shown here is derived from an EMBL/GenBank/DDBJ whole genome shotgun (WGS) entry which is preliminary data.</text>
</comment>
<keyword evidence="3" id="KW-1185">Reference proteome</keyword>
<organism evidence="2 3">
    <name type="scientific">Liparis tanakae</name>
    <name type="common">Tanaka's snailfish</name>
    <dbReference type="NCBI Taxonomy" id="230148"/>
    <lineage>
        <taxon>Eukaryota</taxon>
        <taxon>Metazoa</taxon>
        <taxon>Chordata</taxon>
        <taxon>Craniata</taxon>
        <taxon>Vertebrata</taxon>
        <taxon>Euteleostomi</taxon>
        <taxon>Actinopterygii</taxon>
        <taxon>Neopterygii</taxon>
        <taxon>Teleostei</taxon>
        <taxon>Neoteleostei</taxon>
        <taxon>Acanthomorphata</taxon>
        <taxon>Eupercaria</taxon>
        <taxon>Perciformes</taxon>
        <taxon>Cottioidei</taxon>
        <taxon>Cottales</taxon>
        <taxon>Liparidae</taxon>
        <taxon>Liparis</taxon>
    </lineage>
</organism>
<dbReference type="EMBL" id="SRLO01000089">
    <property type="protein sequence ID" value="TNN76829.1"/>
    <property type="molecule type" value="Genomic_DNA"/>
</dbReference>
<name>A0A4Z2IFK0_9TELE</name>
<gene>
    <name evidence="2" type="ORF">EYF80_012882</name>
</gene>
<evidence type="ECO:0000313" key="2">
    <source>
        <dbReference type="EMBL" id="TNN76829.1"/>
    </source>
</evidence>
<accession>A0A4Z2IFK0</accession>
<evidence type="ECO:0000256" key="1">
    <source>
        <dbReference type="SAM" id="MobiDB-lite"/>
    </source>
</evidence>
<feature type="compositionally biased region" description="Low complexity" evidence="1">
    <location>
        <begin position="1"/>
        <end position="11"/>
    </location>
</feature>
<proteinExistence type="predicted"/>
<feature type="region of interest" description="Disordered" evidence="1">
    <location>
        <begin position="1"/>
        <end position="31"/>
    </location>
</feature>
<sequence length="59" mass="6434">MPSMSSSSISPVLEVEKMKDTSITSTTSTKEVGDAKSQRLIMFGPNGEDGMWRIKANKL</sequence>
<dbReference type="Proteomes" id="UP000314294">
    <property type="component" value="Unassembled WGS sequence"/>
</dbReference>
<evidence type="ECO:0000313" key="3">
    <source>
        <dbReference type="Proteomes" id="UP000314294"/>
    </source>
</evidence>
<reference evidence="2 3" key="1">
    <citation type="submission" date="2019-03" db="EMBL/GenBank/DDBJ databases">
        <title>First draft genome of Liparis tanakae, snailfish: a comprehensive survey of snailfish specific genes.</title>
        <authorList>
            <person name="Kim W."/>
            <person name="Song I."/>
            <person name="Jeong J.-H."/>
            <person name="Kim D."/>
            <person name="Kim S."/>
            <person name="Ryu S."/>
            <person name="Song J.Y."/>
            <person name="Lee S.K."/>
        </authorList>
    </citation>
    <scope>NUCLEOTIDE SEQUENCE [LARGE SCALE GENOMIC DNA]</scope>
    <source>
        <tissue evidence="2">Muscle</tissue>
    </source>
</reference>
<dbReference type="AlphaFoldDB" id="A0A4Z2IFK0"/>